<evidence type="ECO:0000313" key="2">
    <source>
        <dbReference type="Proteomes" id="UP000183816"/>
    </source>
</evidence>
<dbReference type="NCBIfam" id="TIGR03949">
    <property type="entry name" value="bact_IIb_cerein"/>
    <property type="match status" value="1"/>
</dbReference>
<sequence>MNTKTFEQFDVMTSAELSNVEGGSVEVVGIVLGAAWAIYSFGEAAGRTAYYVTHSK</sequence>
<proteinExistence type="predicted"/>
<organism evidence="1 2">
    <name type="scientific">Streptococcus equinus</name>
    <name type="common">Streptococcus bovis</name>
    <dbReference type="NCBI Taxonomy" id="1335"/>
    <lineage>
        <taxon>Bacteria</taxon>
        <taxon>Bacillati</taxon>
        <taxon>Bacillota</taxon>
        <taxon>Bacilli</taxon>
        <taxon>Lactobacillales</taxon>
        <taxon>Streptococcaceae</taxon>
        <taxon>Streptococcus</taxon>
    </lineage>
</organism>
<dbReference type="RefSeq" id="WP_074482423.1">
    <property type="nucleotide sequence ID" value="NZ_FNJK01000003.1"/>
</dbReference>
<protein>
    <submittedName>
        <fullName evidence="1">Class IIb bacteriocin, lactobin A/cerein 7B family</fullName>
    </submittedName>
</protein>
<dbReference type="AlphaFoldDB" id="A0A1H0NSF3"/>
<dbReference type="GO" id="GO:0042742">
    <property type="term" value="P:defense response to bacterium"/>
    <property type="evidence" value="ECO:0007669"/>
    <property type="project" value="InterPro"/>
</dbReference>
<dbReference type="InterPro" id="IPR023991">
    <property type="entry name" value="Bacteriocin_IIb_lactobn/cerein"/>
</dbReference>
<name>A0A1H0NSF3_STREI</name>
<evidence type="ECO:0000313" key="1">
    <source>
        <dbReference type="EMBL" id="SDO95574.1"/>
    </source>
</evidence>
<reference evidence="1 2" key="1">
    <citation type="submission" date="2016-10" db="EMBL/GenBank/DDBJ databases">
        <authorList>
            <person name="de Groot N.N."/>
        </authorList>
    </citation>
    <scope>NUCLEOTIDE SEQUENCE [LARGE SCALE GENOMIC DNA]</scope>
    <source>
        <strain evidence="1 2">Sb04</strain>
    </source>
</reference>
<accession>A0A1H0NSF3</accession>
<gene>
    <name evidence="1" type="ORF">SAMN05216347_103213</name>
</gene>
<dbReference type="Proteomes" id="UP000183816">
    <property type="component" value="Unassembled WGS sequence"/>
</dbReference>
<dbReference type="EMBL" id="FNJK01000003">
    <property type="protein sequence ID" value="SDO95574.1"/>
    <property type="molecule type" value="Genomic_DNA"/>
</dbReference>
<dbReference type="Pfam" id="PF10439">
    <property type="entry name" value="Bacteriocin_IIc"/>
    <property type="match status" value="1"/>
</dbReference>
<dbReference type="InterPro" id="IPR019493">
    <property type="entry name" value="Bacteriocin_IIb_lactacin-rel"/>
</dbReference>